<dbReference type="EMBL" id="WSUT01000001">
    <property type="protein sequence ID" value="MWC42267.1"/>
    <property type="molecule type" value="Genomic_DNA"/>
</dbReference>
<name>A0A1G7MIJ5_9SPHN</name>
<keyword evidence="5" id="KW-0597">Phosphoprotein</keyword>
<dbReference type="PANTHER" id="PTHR44936">
    <property type="entry name" value="SENSOR PROTEIN CREC"/>
    <property type="match status" value="1"/>
</dbReference>
<dbReference type="PANTHER" id="PTHR44936:SF10">
    <property type="entry name" value="SENSOR PROTEIN RSTB"/>
    <property type="match status" value="1"/>
</dbReference>
<dbReference type="Proteomes" id="UP000323502">
    <property type="component" value="Unassembled WGS sequence"/>
</dbReference>
<keyword evidence="6" id="KW-0808">Transferase</keyword>
<dbReference type="SUPFAM" id="SSF55874">
    <property type="entry name" value="ATPase domain of HSP90 chaperone/DNA topoisomerase II/histidine kinase"/>
    <property type="match status" value="1"/>
</dbReference>
<dbReference type="InterPro" id="IPR003594">
    <property type="entry name" value="HATPase_dom"/>
</dbReference>
<dbReference type="EC" id="2.7.13.3" evidence="3"/>
<keyword evidence="9" id="KW-0067">ATP-binding</keyword>
<dbReference type="InterPro" id="IPR036890">
    <property type="entry name" value="HATPase_C_sf"/>
</dbReference>
<dbReference type="GO" id="GO:0000155">
    <property type="term" value="F:phosphorelay sensor kinase activity"/>
    <property type="evidence" value="ECO:0007669"/>
    <property type="project" value="InterPro"/>
</dbReference>
<evidence type="ECO:0000313" key="15">
    <source>
        <dbReference type="Proteomes" id="UP000323502"/>
    </source>
</evidence>
<proteinExistence type="predicted"/>
<dbReference type="SUPFAM" id="SSF158472">
    <property type="entry name" value="HAMP domain-like"/>
    <property type="match status" value="1"/>
</dbReference>
<dbReference type="PROSITE" id="PS50109">
    <property type="entry name" value="HIS_KIN"/>
    <property type="match status" value="1"/>
</dbReference>
<keyword evidence="10" id="KW-1133">Transmembrane helix</keyword>
<keyword evidence="15" id="KW-1185">Reference proteome</keyword>
<reference evidence="13 16" key="2">
    <citation type="submission" date="2019-12" db="EMBL/GenBank/DDBJ databases">
        <authorList>
            <person name="Zheng J."/>
        </authorList>
    </citation>
    <scope>NUCLEOTIDE SEQUENCE [LARGE SCALE GENOMIC DNA]</scope>
    <source>
        <strain evidence="13 16">DSM 27347</strain>
    </source>
</reference>
<evidence type="ECO:0000256" key="10">
    <source>
        <dbReference type="SAM" id="Phobius"/>
    </source>
</evidence>
<keyword evidence="10" id="KW-0472">Membrane</keyword>
<dbReference type="InterPro" id="IPR050980">
    <property type="entry name" value="2C_sensor_his_kinase"/>
</dbReference>
<dbReference type="InterPro" id="IPR003660">
    <property type="entry name" value="HAMP_dom"/>
</dbReference>
<protein>
    <recommendedName>
        <fullName evidence="3">histidine kinase</fullName>
        <ecNumber evidence="3">2.7.13.3</ecNumber>
    </recommendedName>
</protein>
<keyword evidence="7" id="KW-0547">Nucleotide-binding</keyword>
<keyword evidence="10" id="KW-0812">Transmembrane</keyword>
<dbReference type="Proteomes" id="UP000436801">
    <property type="component" value="Unassembled WGS sequence"/>
</dbReference>
<sequence>MNRLSTRMLLLAAFMTVLTLAIGIGASFLLTYFDFYDLSAEMPRSGWLELGAMLRDDPAAQARFRQLFVRYSRTEIGARDWYFIALTAAISTLAGGAVAFVFARRLSRPITAVADAAAKVAAGRPDVRITPAAAAGEVADLVDSFNAMAASLDAYARERTILTAGIAHEMRTPLTVLRGRLHGVIDGVIAVDADEAPRLLRHVDKLSRIVEELRTLAHAEVQPLALERRTVDLAEAARLVASDLEAMAAGGDVRIRVTGAAPPVAVDPLRINQALTNLIVNAVRHAPAGTTVYVTIGDMRDGVAIAVADEGPGFAADDAAQLFVPFWRADTAVNARKPGSGLGLSLAQKIAQAHGGSIAAENRSDGAGARFTLRLPHLAPPVI</sequence>
<evidence type="ECO:0000256" key="2">
    <source>
        <dbReference type="ARBA" id="ARBA00004651"/>
    </source>
</evidence>
<dbReference type="InterPro" id="IPR003661">
    <property type="entry name" value="HisK_dim/P_dom"/>
</dbReference>
<evidence type="ECO:0000256" key="3">
    <source>
        <dbReference type="ARBA" id="ARBA00012438"/>
    </source>
</evidence>
<dbReference type="PROSITE" id="PS50885">
    <property type="entry name" value="HAMP"/>
    <property type="match status" value="1"/>
</dbReference>
<reference evidence="14 15" key="1">
    <citation type="submission" date="2016-10" db="EMBL/GenBank/DDBJ databases">
        <authorList>
            <person name="Varghese N."/>
            <person name="Submissions S."/>
        </authorList>
    </citation>
    <scope>NUCLEOTIDE SEQUENCE [LARGE SCALE GENOMIC DNA]</scope>
    <source>
        <strain evidence="14 15">S7-754</strain>
    </source>
</reference>
<dbReference type="AlphaFoldDB" id="A0A1G7MIJ5"/>
<dbReference type="SMART" id="SM00387">
    <property type="entry name" value="HATPase_c"/>
    <property type="match status" value="1"/>
</dbReference>
<evidence type="ECO:0000259" key="12">
    <source>
        <dbReference type="PROSITE" id="PS50885"/>
    </source>
</evidence>
<dbReference type="OrthoDB" id="9804645at2"/>
<evidence type="ECO:0000256" key="9">
    <source>
        <dbReference type="ARBA" id="ARBA00022840"/>
    </source>
</evidence>
<dbReference type="CDD" id="cd00075">
    <property type="entry name" value="HATPase"/>
    <property type="match status" value="1"/>
</dbReference>
<dbReference type="SMART" id="SM00304">
    <property type="entry name" value="HAMP"/>
    <property type="match status" value="1"/>
</dbReference>
<gene>
    <name evidence="13" type="ORF">GQR91_01145</name>
    <name evidence="14" type="ORF">SAMN05216557_104219</name>
</gene>
<evidence type="ECO:0000256" key="1">
    <source>
        <dbReference type="ARBA" id="ARBA00000085"/>
    </source>
</evidence>
<evidence type="ECO:0000256" key="5">
    <source>
        <dbReference type="ARBA" id="ARBA00022553"/>
    </source>
</evidence>
<dbReference type="EMBL" id="FNBI01000004">
    <property type="protein sequence ID" value="SDF61595.1"/>
    <property type="molecule type" value="Genomic_DNA"/>
</dbReference>
<dbReference type="PRINTS" id="PR00344">
    <property type="entry name" value="BCTRLSENSOR"/>
</dbReference>
<dbReference type="InterPro" id="IPR036097">
    <property type="entry name" value="HisK_dim/P_sf"/>
</dbReference>
<dbReference type="GO" id="GO:0005524">
    <property type="term" value="F:ATP binding"/>
    <property type="evidence" value="ECO:0007669"/>
    <property type="project" value="UniProtKB-KW"/>
</dbReference>
<organism evidence="14 15">
    <name type="scientific">Sphingomonas carotinifaciens</name>
    <dbReference type="NCBI Taxonomy" id="1166323"/>
    <lineage>
        <taxon>Bacteria</taxon>
        <taxon>Pseudomonadati</taxon>
        <taxon>Pseudomonadota</taxon>
        <taxon>Alphaproteobacteria</taxon>
        <taxon>Sphingomonadales</taxon>
        <taxon>Sphingomonadaceae</taxon>
        <taxon>Sphingomonas</taxon>
    </lineage>
</organism>
<dbReference type="Pfam" id="PF00672">
    <property type="entry name" value="HAMP"/>
    <property type="match status" value="1"/>
</dbReference>
<evidence type="ECO:0000256" key="4">
    <source>
        <dbReference type="ARBA" id="ARBA00022475"/>
    </source>
</evidence>
<dbReference type="Pfam" id="PF00512">
    <property type="entry name" value="HisKA"/>
    <property type="match status" value="1"/>
</dbReference>
<dbReference type="InterPro" id="IPR005467">
    <property type="entry name" value="His_kinase_dom"/>
</dbReference>
<dbReference type="InterPro" id="IPR004358">
    <property type="entry name" value="Sig_transdc_His_kin-like_C"/>
</dbReference>
<dbReference type="GO" id="GO:0005886">
    <property type="term" value="C:plasma membrane"/>
    <property type="evidence" value="ECO:0007669"/>
    <property type="project" value="UniProtKB-SubCell"/>
</dbReference>
<dbReference type="Pfam" id="PF02518">
    <property type="entry name" value="HATPase_c"/>
    <property type="match status" value="1"/>
</dbReference>
<dbReference type="SMART" id="SM00388">
    <property type="entry name" value="HisKA"/>
    <property type="match status" value="1"/>
</dbReference>
<accession>A0A1G7MIJ5</accession>
<feature type="domain" description="HAMP" evidence="12">
    <location>
        <begin position="104"/>
        <end position="157"/>
    </location>
</feature>
<dbReference type="CDD" id="cd00082">
    <property type="entry name" value="HisKA"/>
    <property type="match status" value="1"/>
</dbReference>
<dbReference type="Gene3D" id="3.30.565.10">
    <property type="entry name" value="Histidine kinase-like ATPase, C-terminal domain"/>
    <property type="match status" value="1"/>
</dbReference>
<feature type="transmembrane region" description="Helical" evidence="10">
    <location>
        <begin position="81"/>
        <end position="103"/>
    </location>
</feature>
<dbReference type="RefSeq" id="WP_149682551.1">
    <property type="nucleotide sequence ID" value="NZ_FNBI01000004.1"/>
</dbReference>
<evidence type="ECO:0000256" key="6">
    <source>
        <dbReference type="ARBA" id="ARBA00022679"/>
    </source>
</evidence>
<feature type="domain" description="Histidine kinase" evidence="11">
    <location>
        <begin position="165"/>
        <end position="379"/>
    </location>
</feature>
<evidence type="ECO:0000256" key="7">
    <source>
        <dbReference type="ARBA" id="ARBA00022741"/>
    </source>
</evidence>
<keyword evidence="4" id="KW-1003">Cell membrane</keyword>
<dbReference type="SUPFAM" id="SSF47384">
    <property type="entry name" value="Homodimeric domain of signal transducing histidine kinase"/>
    <property type="match status" value="1"/>
</dbReference>
<comment type="catalytic activity">
    <reaction evidence="1">
        <text>ATP + protein L-histidine = ADP + protein N-phospho-L-histidine.</text>
        <dbReference type="EC" id="2.7.13.3"/>
    </reaction>
</comment>
<evidence type="ECO:0000256" key="8">
    <source>
        <dbReference type="ARBA" id="ARBA00022777"/>
    </source>
</evidence>
<evidence type="ECO:0000259" key="11">
    <source>
        <dbReference type="PROSITE" id="PS50109"/>
    </source>
</evidence>
<dbReference type="Gene3D" id="6.10.340.10">
    <property type="match status" value="1"/>
</dbReference>
<evidence type="ECO:0000313" key="14">
    <source>
        <dbReference type="EMBL" id="SDF61595.1"/>
    </source>
</evidence>
<comment type="subcellular location">
    <subcellularLocation>
        <location evidence="2">Cell membrane</location>
        <topology evidence="2">Multi-pass membrane protein</topology>
    </subcellularLocation>
</comment>
<dbReference type="Gene3D" id="1.10.287.130">
    <property type="match status" value="1"/>
</dbReference>
<keyword evidence="8 14" id="KW-0418">Kinase</keyword>
<evidence type="ECO:0000313" key="16">
    <source>
        <dbReference type="Proteomes" id="UP000436801"/>
    </source>
</evidence>
<evidence type="ECO:0000313" key="13">
    <source>
        <dbReference type="EMBL" id="MWC42267.1"/>
    </source>
</evidence>